<dbReference type="RefSeq" id="WP_091737682.1">
    <property type="nucleotide sequence ID" value="NZ_FNNQ01000004.1"/>
</dbReference>
<keyword evidence="1" id="KW-0472">Membrane</keyword>
<feature type="transmembrane region" description="Helical" evidence="1">
    <location>
        <begin position="18"/>
        <end position="37"/>
    </location>
</feature>
<proteinExistence type="predicted"/>
<feature type="transmembrane region" description="Helical" evidence="1">
    <location>
        <begin position="49"/>
        <end position="71"/>
    </location>
</feature>
<feature type="transmembrane region" description="Helical" evidence="1">
    <location>
        <begin position="91"/>
        <end position="112"/>
    </location>
</feature>
<sequence length="222" mass="25576">MIRNAWQFFISKLDDRNFLLLLFLVNLLGTLYGYYWYKNQLAMTKPSLLIFVPDSPTASAGITIVLFLYLIHRRSPLMEAFAGVTLFKYGIWAVIMIIVGAARADIPFLSALQWTDWMLMTSHLAMAVEGILYSRFFTFKWHHLAIVGAWTLLNDEMDYGGWNLHPWLPVTLYGVESSIALFTVILSLVSLALFAYIGLSERKERKWDTPLLWENQRPPTMG</sequence>
<dbReference type="EMBL" id="FNNQ01000004">
    <property type="protein sequence ID" value="SDW59620.1"/>
    <property type="molecule type" value="Genomic_DNA"/>
</dbReference>
<reference evidence="2 3" key="1">
    <citation type="submission" date="2016-10" db="EMBL/GenBank/DDBJ databases">
        <authorList>
            <person name="de Groot N.N."/>
        </authorList>
    </citation>
    <scope>NUCLEOTIDE SEQUENCE [LARGE SCALE GENOMIC DNA]</scope>
    <source>
        <strain evidence="2 3">DSM 45610</strain>
    </source>
</reference>
<accession>A0A1H2UU40</accession>
<dbReference type="InterPro" id="IPR009845">
    <property type="entry name" value="DUF1405"/>
</dbReference>
<dbReference type="Proteomes" id="UP000198534">
    <property type="component" value="Unassembled WGS sequence"/>
</dbReference>
<evidence type="ECO:0000313" key="2">
    <source>
        <dbReference type="EMBL" id="SDW59620.1"/>
    </source>
</evidence>
<organism evidence="2 3">
    <name type="scientific">Marininema mesophilum</name>
    <dbReference type="NCBI Taxonomy" id="1048340"/>
    <lineage>
        <taxon>Bacteria</taxon>
        <taxon>Bacillati</taxon>
        <taxon>Bacillota</taxon>
        <taxon>Bacilli</taxon>
        <taxon>Bacillales</taxon>
        <taxon>Thermoactinomycetaceae</taxon>
        <taxon>Marininema</taxon>
    </lineage>
</organism>
<dbReference type="Pfam" id="PF07187">
    <property type="entry name" value="DUF1405"/>
    <property type="match status" value="1"/>
</dbReference>
<evidence type="ECO:0000256" key="1">
    <source>
        <dbReference type="SAM" id="Phobius"/>
    </source>
</evidence>
<dbReference type="PANTHER" id="PTHR40042">
    <property type="entry name" value="HYPOTHETICAL MEMBRANE SPANNING PROTEIN"/>
    <property type="match status" value="1"/>
</dbReference>
<name>A0A1H2UU40_9BACL</name>
<dbReference type="STRING" id="1048340.SAMN05444487_104225"/>
<dbReference type="PANTHER" id="PTHR40042:SF1">
    <property type="entry name" value="DUF1405 DOMAIN-CONTAINING PROTEIN"/>
    <property type="match status" value="1"/>
</dbReference>
<keyword evidence="3" id="KW-1185">Reference proteome</keyword>
<keyword evidence="1" id="KW-0812">Transmembrane</keyword>
<protein>
    <submittedName>
        <fullName evidence="2">Uncharacterized membrane protein YpjA</fullName>
    </submittedName>
</protein>
<keyword evidence="1" id="KW-1133">Transmembrane helix</keyword>
<dbReference type="AlphaFoldDB" id="A0A1H2UU40"/>
<feature type="transmembrane region" description="Helical" evidence="1">
    <location>
        <begin position="173"/>
        <end position="197"/>
    </location>
</feature>
<evidence type="ECO:0000313" key="3">
    <source>
        <dbReference type="Proteomes" id="UP000198534"/>
    </source>
</evidence>
<dbReference type="OrthoDB" id="152213at2"/>
<gene>
    <name evidence="2" type="ORF">SAMN05444487_104225</name>
</gene>